<dbReference type="Proteomes" id="UP000568380">
    <property type="component" value="Unassembled WGS sequence"/>
</dbReference>
<comment type="caution">
    <text evidence="1">The sequence shown here is derived from an EMBL/GenBank/DDBJ whole genome shotgun (WGS) entry which is preliminary data.</text>
</comment>
<protein>
    <recommendedName>
        <fullName evidence="3">ImmA/IrrE family metallo-endopeptidase</fullName>
    </recommendedName>
</protein>
<reference evidence="1 2" key="1">
    <citation type="submission" date="2020-08" db="EMBL/GenBank/DDBJ databases">
        <title>Genomic Encyclopedia of Type Strains, Phase IV (KMG-IV): sequencing the most valuable type-strain genomes for metagenomic binning, comparative biology and taxonomic classification.</title>
        <authorList>
            <person name="Goeker M."/>
        </authorList>
    </citation>
    <scope>NUCLEOTIDE SEQUENCE [LARGE SCALE GENOMIC DNA]</scope>
    <source>
        <strain evidence="1 2">DSM 45385</strain>
    </source>
</reference>
<keyword evidence="2" id="KW-1185">Reference proteome</keyword>
<organism evidence="1 2">
    <name type="scientific">Nonomuraea endophytica</name>
    <dbReference type="NCBI Taxonomy" id="714136"/>
    <lineage>
        <taxon>Bacteria</taxon>
        <taxon>Bacillati</taxon>
        <taxon>Actinomycetota</taxon>
        <taxon>Actinomycetes</taxon>
        <taxon>Streptosporangiales</taxon>
        <taxon>Streptosporangiaceae</taxon>
        <taxon>Nonomuraea</taxon>
    </lineage>
</organism>
<sequence length="168" mass="18793">MCRQSEALLDSLGLPGTFTIPELCGRVEERRDRSIHLIARELPVRAPHGLWVAGEHADYVFFDSSIGPVRQYQIIAHELGHMLFDDDTAAADPRELVAMLSPEMDHSTVQKVQQRTTYAELAELRAELFGTVTVRRTQTWSSLSQSRSAAPEQLARLIETLEGSAPRP</sequence>
<gene>
    <name evidence="1" type="ORF">HNR40_009452</name>
</gene>
<evidence type="ECO:0008006" key="3">
    <source>
        <dbReference type="Google" id="ProtNLM"/>
    </source>
</evidence>
<dbReference type="AlphaFoldDB" id="A0A7W8AE01"/>
<evidence type="ECO:0000313" key="1">
    <source>
        <dbReference type="EMBL" id="MBB5083944.1"/>
    </source>
</evidence>
<evidence type="ECO:0000313" key="2">
    <source>
        <dbReference type="Proteomes" id="UP000568380"/>
    </source>
</evidence>
<accession>A0A7W8AE01</accession>
<dbReference type="EMBL" id="JACHIN010000020">
    <property type="protein sequence ID" value="MBB5083944.1"/>
    <property type="molecule type" value="Genomic_DNA"/>
</dbReference>
<proteinExistence type="predicted"/>
<dbReference type="RefSeq" id="WP_184973484.1">
    <property type="nucleotide sequence ID" value="NZ_JACHIN010000020.1"/>
</dbReference>
<name>A0A7W8AE01_9ACTN</name>